<feature type="chain" id="PRO_5045662886" description="Lipoprotein" evidence="1">
    <location>
        <begin position="25"/>
        <end position="125"/>
    </location>
</feature>
<dbReference type="RefSeq" id="WP_395823404.1">
    <property type="nucleotide sequence ID" value="NZ_CP043494.1"/>
</dbReference>
<evidence type="ECO:0008006" key="4">
    <source>
        <dbReference type="Google" id="ProtNLM"/>
    </source>
</evidence>
<dbReference type="PROSITE" id="PS51257">
    <property type="entry name" value="PROKAR_LIPOPROTEIN"/>
    <property type="match status" value="1"/>
</dbReference>
<gene>
    <name evidence="2" type="ORF">F0U60_23300</name>
</gene>
<keyword evidence="3" id="KW-1185">Reference proteome</keyword>
<dbReference type="Proteomes" id="UP001611383">
    <property type="component" value="Chromosome"/>
</dbReference>
<dbReference type="EMBL" id="CP043494">
    <property type="protein sequence ID" value="WNG46715.1"/>
    <property type="molecule type" value="Genomic_DNA"/>
</dbReference>
<proteinExistence type="predicted"/>
<feature type="signal peptide" evidence="1">
    <location>
        <begin position="1"/>
        <end position="24"/>
    </location>
</feature>
<accession>A0ABY9WST5</accession>
<evidence type="ECO:0000256" key="1">
    <source>
        <dbReference type="SAM" id="SignalP"/>
    </source>
</evidence>
<protein>
    <recommendedName>
        <fullName evidence="4">Lipoprotein</fullName>
    </recommendedName>
</protein>
<evidence type="ECO:0000313" key="3">
    <source>
        <dbReference type="Proteomes" id="UP001611383"/>
    </source>
</evidence>
<reference evidence="2 3" key="1">
    <citation type="submission" date="2019-08" db="EMBL/GenBank/DDBJ databases">
        <title>Archangium and Cystobacter genomes.</title>
        <authorList>
            <person name="Chen I.-C.K."/>
            <person name="Wielgoss S."/>
        </authorList>
    </citation>
    <scope>NUCLEOTIDE SEQUENCE [LARGE SCALE GENOMIC DNA]</scope>
    <source>
        <strain evidence="2 3">Cbm 6</strain>
    </source>
</reference>
<evidence type="ECO:0000313" key="2">
    <source>
        <dbReference type="EMBL" id="WNG46715.1"/>
    </source>
</evidence>
<name>A0ABY9WST5_9BACT</name>
<sequence>MNRPPILFSLLIGSLLLSACGTKAGDSCEGAGYMCASEEAALECRDKVWRELPCRGASGCNESGDSITCDMRGNVAGDACAASAEGRGLCTADGKAILECRMGVLVQSRTCTTCTESGGFANCQP</sequence>
<organism evidence="2 3">
    <name type="scientific">Archangium minus</name>
    <dbReference type="NCBI Taxonomy" id="83450"/>
    <lineage>
        <taxon>Bacteria</taxon>
        <taxon>Pseudomonadati</taxon>
        <taxon>Myxococcota</taxon>
        <taxon>Myxococcia</taxon>
        <taxon>Myxococcales</taxon>
        <taxon>Cystobacterineae</taxon>
        <taxon>Archangiaceae</taxon>
        <taxon>Archangium</taxon>
    </lineage>
</organism>
<keyword evidence="1" id="KW-0732">Signal</keyword>